<keyword evidence="2" id="KW-0677">Repeat</keyword>
<dbReference type="KEGG" id="apln:108740229"/>
<dbReference type="Gene3D" id="3.80.10.10">
    <property type="entry name" value="Ribonuclease Inhibitor"/>
    <property type="match status" value="3"/>
</dbReference>
<reference evidence="4" key="1">
    <citation type="submission" date="2025-08" db="UniProtKB">
        <authorList>
            <consortium name="RefSeq"/>
        </authorList>
    </citation>
    <scope>IDENTIFICATION</scope>
    <source>
        <tissue evidence="4">Entire body</tissue>
    </source>
</reference>
<dbReference type="SMART" id="SM00364">
    <property type="entry name" value="LRR_BAC"/>
    <property type="match status" value="4"/>
</dbReference>
<dbReference type="OrthoDB" id="2021138at2759"/>
<evidence type="ECO:0000256" key="1">
    <source>
        <dbReference type="ARBA" id="ARBA00022614"/>
    </source>
</evidence>
<dbReference type="InterPro" id="IPR001611">
    <property type="entry name" value="Leu-rich_rpt"/>
</dbReference>
<dbReference type="InParanoid" id="A0A1W4XC27"/>
<dbReference type="RefSeq" id="XP_018329973.1">
    <property type="nucleotide sequence ID" value="XM_018474471.1"/>
</dbReference>
<evidence type="ECO:0000256" key="2">
    <source>
        <dbReference type="ARBA" id="ARBA00022737"/>
    </source>
</evidence>
<name>A0A1W4XC27_AGRPL</name>
<dbReference type="InterPro" id="IPR050216">
    <property type="entry name" value="LRR_domain-containing"/>
</dbReference>
<protein>
    <submittedName>
        <fullName evidence="4">Malignant fibrous histiocytoma-amplified sequence 1 homolog</fullName>
    </submittedName>
</protein>
<dbReference type="GeneID" id="108740229"/>
<dbReference type="SMART" id="SM00369">
    <property type="entry name" value="LRR_TYP"/>
    <property type="match status" value="5"/>
</dbReference>
<keyword evidence="3" id="KW-1185">Reference proteome</keyword>
<dbReference type="InterPro" id="IPR032675">
    <property type="entry name" value="LRR_dom_sf"/>
</dbReference>
<gene>
    <name evidence="4" type="primary">LOC108740229</name>
</gene>
<dbReference type="AlphaFoldDB" id="A0A1W4XC27"/>
<evidence type="ECO:0000313" key="3">
    <source>
        <dbReference type="Proteomes" id="UP000192223"/>
    </source>
</evidence>
<dbReference type="PANTHER" id="PTHR48051:SF1">
    <property type="entry name" value="RAS SUPPRESSOR PROTEIN 1"/>
    <property type="match status" value="1"/>
</dbReference>
<evidence type="ECO:0000313" key="4">
    <source>
        <dbReference type="RefSeq" id="XP_018329973.1"/>
    </source>
</evidence>
<accession>A0A1W4XC27</accession>
<sequence length="489" mass="56825">MSLLENQVYNSSFLKRKIKFSKIETSTVHIIGKKCEVDKVKQHSNNNSFCSPYNCFLTKHLSGFSKLKTIVSLTLCGCNLNTLPCCLSKFNIKELNLSHNNFFEVPETLINCRKLEKLDLSWNKLQKFDEPAFVQRLCCLNLEHNDMKDIPEWILNVRSFNLEELYYSFNKVQDFSSANFHKISHYELKILDLQNCYLIDDDIKFLKSVRTLKSLNISNNRDSINLNRFTKCDALFNKPLWCNTLTVLRLRQLQLSMLPVEINSLASLEELEISENCLMWLPEHLCDLKKLKSLDVSNNRLVGLPKNFTKLRSLQTLKAAHNQITTLYNLHLLTNLGYIDLYHNELDIFSEVNTNSLKYIDLEVNCFSTKDMVYLSLYEYESKKTALRNLLFENRTDGPKAVGNCTEDDASLSEYSDSSSDIVYEDTHCTSSNHYNEVDNWDDEKSVYSDNGCTESDNEWKGSDTSNFKTRNIITFKKWPSYLFEDAIE</sequence>
<dbReference type="GO" id="GO:0005737">
    <property type="term" value="C:cytoplasm"/>
    <property type="evidence" value="ECO:0007669"/>
    <property type="project" value="TreeGrafter"/>
</dbReference>
<dbReference type="InterPro" id="IPR003591">
    <property type="entry name" value="Leu-rich_rpt_typical-subtyp"/>
</dbReference>
<dbReference type="PROSITE" id="PS51450">
    <property type="entry name" value="LRR"/>
    <property type="match status" value="2"/>
</dbReference>
<dbReference type="SMART" id="SM00365">
    <property type="entry name" value="LRR_SD22"/>
    <property type="match status" value="4"/>
</dbReference>
<dbReference type="PANTHER" id="PTHR48051">
    <property type="match status" value="1"/>
</dbReference>
<proteinExistence type="predicted"/>
<dbReference type="SUPFAM" id="SSF52058">
    <property type="entry name" value="L domain-like"/>
    <property type="match status" value="1"/>
</dbReference>
<dbReference type="STRING" id="224129.A0A1W4XC27"/>
<keyword evidence="1" id="KW-0433">Leucine-rich repeat</keyword>
<dbReference type="Proteomes" id="UP000192223">
    <property type="component" value="Unplaced"/>
</dbReference>
<organism evidence="3 4">
    <name type="scientific">Agrilus planipennis</name>
    <name type="common">Emerald ash borer</name>
    <name type="synonym">Agrilus marcopoli</name>
    <dbReference type="NCBI Taxonomy" id="224129"/>
    <lineage>
        <taxon>Eukaryota</taxon>
        <taxon>Metazoa</taxon>
        <taxon>Ecdysozoa</taxon>
        <taxon>Arthropoda</taxon>
        <taxon>Hexapoda</taxon>
        <taxon>Insecta</taxon>
        <taxon>Pterygota</taxon>
        <taxon>Neoptera</taxon>
        <taxon>Endopterygota</taxon>
        <taxon>Coleoptera</taxon>
        <taxon>Polyphaga</taxon>
        <taxon>Elateriformia</taxon>
        <taxon>Buprestoidea</taxon>
        <taxon>Buprestidae</taxon>
        <taxon>Agrilinae</taxon>
        <taxon>Agrilus</taxon>
    </lineage>
</organism>
<dbReference type="Pfam" id="PF00560">
    <property type="entry name" value="LRR_1"/>
    <property type="match status" value="2"/>
</dbReference>